<organism evidence="11 12">
    <name type="scientific">Pseudalkalibacillus berkeleyi</name>
    <dbReference type="NCBI Taxonomy" id="1069813"/>
    <lineage>
        <taxon>Bacteria</taxon>
        <taxon>Bacillati</taxon>
        <taxon>Bacillota</taxon>
        <taxon>Bacilli</taxon>
        <taxon>Bacillales</taxon>
        <taxon>Fictibacillaceae</taxon>
        <taxon>Pseudalkalibacillus</taxon>
    </lineage>
</organism>
<accession>A0ABS9GZK1</accession>
<evidence type="ECO:0000313" key="12">
    <source>
        <dbReference type="Proteomes" id="UP001649381"/>
    </source>
</evidence>
<dbReference type="EMBL" id="JAKIJS010000001">
    <property type="protein sequence ID" value="MCF6137115.1"/>
    <property type="molecule type" value="Genomic_DNA"/>
</dbReference>
<keyword evidence="8 10" id="KW-1133">Transmembrane helix</keyword>
<dbReference type="PANTHER" id="PTHR35091:SF2">
    <property type="entry name" value="FLAGELLAR PROTEIN FLIL"/>
    <property type="match status" value="1"/>
</dbReference>
<evidence type="ECO:0000256" key="8">
    <source>
        <dbReference type="ARBA" id="ARBA00022989"/>
    </source>
</evidence>
<dbReference type="Proteomes" id="UP001649381">
    <property type="component" value="Unassembled WGS sequence"/>
</dbReference>
<keyword evidence="11" id="KW-0969">Cilium</keyword>
<dbReference type="PANTHER" id="PTHR35091">
    <property type="entry name" value="FLAGELLAR PROTEIN FLIL"/>
    <property type="match status" value="1"/>
</dbReference>
<keyword evidence="6 10" id="KW-0812">Transmembrane</keyword>
<dbReference type="RefSeq" id="WP_236332433.1">
    <property type="nucleotide sequence ID" value="NZ_JAKIJS010000001.1"/>
</dbReference>
<evidence type="ECO:0000256" key="7">
    <source>
        <dbReference type="ARBA" id="ARBA00022779"/>
    </source>
</evidence>
<evidence type="ECO:0000256" key="10">
    <source>
        <dbReference type="RuleBase" id="RU364125"/>
    </source>
</evidence>
<dbReference type="InterPro" id="IPR005503">
    <property type="entry name" value="FliL"/>
</dbReference>
<name>A0ABS9GZK1_9BACL</name>
<comment type="caution">
    <text evidence="11">The sequence shown here is derived from an EMBL/GenBank/DDBJ whole genome shotgun (WGS) entry which is preliminary data.</text>
</comment>
<evidence type="ECO:0000256" key="1">
    <source>
        <dbReference type="ARBA" id="ARBA00002254"/>
    </source>
</evidence>
<comment type="similarity">
    <text evidence="3 10">Belongs to the FliL family.</text>
</comment>
<evidence type="ECO:0000256" key="5">
    <source>
        <dbReference type="ARBA" id="ARBA00022500"/>
    </source>
</evidence>
<keyword evidence="5 10" id="KW-0145">Chemotaxis</keyword>
<comment type="function">
    <text evidence="1 10">Controls the rotational direction of flagella during chemotaxis.</text>
</comment>
<keyword evidence="7 10" id="KW-0283">Flagellar rotation</keyword>
<gene>
    <name evidence="11" type="primary">fliL</name>
    <name evidence="11" type="ORF">L2716_05175</name>
</gene>
<evidence type="ECO:0000256" key="2">
    <source>
        <dbReference type="ARBA" id="ARBA00004162"/>
    </source>
</evidence>
<evidence type="ECO:0000256" key="3">
    <source>
        <dbReference type="ARBA" id="ARBA00008281"/>
    </source>
</evidence>
<keyword evidence="11" id="KW-0966">Cell projection</keyword>
<protein>
    <recommendedName>
        <fullName evidence="10">Flagellar protein FliL</fullName>
    </recommendedName>
</protein>
<evidence type="ECO:0000256" key="9">
    <source>
        <dbReference type="ARBA" id="ARBA00023136"/>
    </source>
</evidence>
<keyword evidence="4 10" id="KW-1003">Cell membrane</keyword>
<evidence type="ECO:0000256" key="6">
    <source>
        <dbReference type="ARBA" id="ARBA00022692"/>
    </source>
</evidence>
<comment type="subcellular location">
    <subcellularLocation>
        <location evidence="2">Cell membrane</location>
        <topology evidence="2">Single-pass membrane protein</topology>
    </subcellularLocation>
</comment>
<keyword evidence="12" id="KW-1185">Reference proteome</keyword>
<evidence type="ECO:0000256" key="4">
    <source>
        <dbReference type="ARBA" id="ARBA00022475"/>
    </source>
</evidence>
<reference evidence="11 12" key="1">
    <citation type="submission" date="2022-01" db="EMBL/GenBank/DDBJ databases">
        <title>Alkalihalobacillus sp. EGI L200015, a novel bacterium isolated from a salt lake sediment.</title>
        <authorList>
            <person name="Gao L."/>
            <person name="Fang B.-Z."/>
            <person name="Li W.-J."/>
        </authorList>
    </citation>
    <scope>NUCLEOTIDE SEQUENCE [LARGE SCALE GENOMIC DNA]</scope>
    <source>
        <strain evidence="11 12">KCTC 12718</strain>
    </source>
</reference>
<evidence type="ECO:0000313" key="11">
    <source>
        <dbReference type="EMBL" id="MCF6137115.1"/>
    </source>
</evidence>
<feature type="transmembrane region" description="Helical" evidence="10">
    <location>
        <begin position="12"/>
        <end position="32"/>
    </location>
</feature>
<keyword evidence="11" id="KW-0282">Flagellum</keyword>
<keyword evidence="9 10" id="KW-0472">Membrane</keyword>
<dbReference type="Pfam" id="PF03748">
    <property type="entry name" value="FliL"/>
    <property type="match status" value="1"/>
</dbReference>
<proteinExistence type="inferred from homology"/>
<sequence>MKGSLVKTMVVMLSAITILAIAGFVIYITLFSTDKEKATDKMTASEVVDLSINTDEIMTNLADEGFAKVTFRIQVDNKKAKEELETRMFQVRNSIIYQLSATNSSDLQGPKGIEALENNLQTTINGYLESGKVVRVFTTEKIVQ</sequence>